<proteinExistence type="predicted"/>
<gene>
    <name evidence="2" type="ORF">G7Z17_g85</name>
</gene>
<dbReference type="SUPFAM" id="SSF81383">
    <property type="entry name" value="F-box domain"/>
    <property type="match status" value="1"/>
</dbReference>
<feature type="domain" description="F-box" evidence="1">
    <location>
        <begin position="1"/>
        <end position="57"/>
    </location>
</feature>
<dbReference type="InterPro" id="IPR036047">
    <property type="entry name" value="F-box-like_dom_sf"/>
</dbReference>
<comment type="caution">
    <text evidence="2">The sequence shown here is derived from an EMBL/GenBank/DDBJ whole genome shotgun (WGS) entry which is preliminary data.</text>
</comment>
<dbReference type="AlphaFoldDB" id="A0A9P5LGH7"/>
<keyword evidence="3" id="KW-1185">Reference proteome</keyword>
<accession>A0A9P5LGH7</accession>
<dbReference type="OrthoDB" id="3140657at2759"/>
<evidence type="ECO:0000259" key="1">
    <source>
        <dbReference type="PROSITE" id="PS50181"/>
    </source>
</evidence>
<evidence type="ECO:0000313" key="3">
    <source>
        <dbReference type="Proteomes" id="UP000722485"/>
    </source>
</evidence>
<dbReference type="Gene3D" id="1.20.1280.50">
    <property type="match status" value="1"/>
</dbReference>
<sequence>MELNNLPNEVLSNIFSHLLTDLQKHRLHNDFIVDIWPVRLVCRKWNDLATKQLFQTLTLYHTEETVEESWSSWQHLLDSSAIRAAVRRVAIESTPWEDLSGREASVWEPWAEKGEWPDFTSAIDRICDLPHLTTLEVRFSYHCVGRHGDQSDPERESSVTRQQTLKSVLRAMRQRAARPNMSVINELVLVYLQNTPLPKNLTDGLFENIERLHIFTAFEVREPPEDDTRLVELHEYEPYMQNILIPPIAEQLVELTLTSPNCWGAVPGEFNGKGLHFPRLKTLTLARYVIAHRDQFDWVLAQESLTSLAMHSCAIGSHILVRQPEFAYWGVDSRDWIWAQDPPDDEYDEDDEEDEYRRTAISYTIRPEDHALAPGFYTHYLRWETVFDSIGRRLPHLQHFNFTKEQWWEYFRQDRHVNCEALVNRYLGFCGFWGELWAYELNKCNFVEENHPGTPNELLALTEEADRRAFESLLHKTTERRRTGRSA</sequence>
<dbReference type="PROSITE" id="PS50181">
    <property type="entry name" value="FBOX"/>
    <property type="match status" value="1"/>
</dbReference>
<name>A0A9P5LGH7_9HYPO</name>
<organism evidence="2 3">
    <name type="scientific">Cylindrodendrum hubeiense</name>
    <dbReference type="NCBI Taxonomy" id="595255"/>
    <lineage>
        <taxon>Eukaryota</taxon>
        <taxon>Fungi</taxon>
        <taxon>Dikarya</taxon>
        <taxon>Ascomycota</taxon>
        <taxon>Pezizomycotina</taxon>
        <taxon>Sordariomycetes</taxon>
        <taxon>Hypocreomycetidae</taxon>
        <taxon>Hypocreales</taxon>
        <taxon>Nectriaceae</taxon>
        <taxon>Cylindrodendrum</taxon>
    </lineage>
</organism>
<evidence type="ECO:0000313" key="2">
    <source>
        <dbReference type="EMBL" id="KAF7558107.1"/>
    </source>
</evidence>
<dbReference type="InterPro" id="IPR001810">
    <property type="entry name" value="F-box_dom"/>
</dbReference>
<dbReference type="Pfam" id="PF12937">
    <property type="entry name" value="F-box-like"/>
    <property type="match status" value="1"/>
</dbReference>
<dbReference type="PANTHER" id="PTHR42057:SF2">
    <property type="entry name" value="F-BOX DOMAIN PROTEIN (AFU_ORTHOLOGUE AFUA_4G00200)-RELATED"/>
    <property type="match status" value="1"/>
</dbReference>
<dbReference type="PANTHER" id="PTHR42057">
    <property type="entry name" value="F-BOX DOMAIN PROTEIN (AFU_ORTHOLOGUE AFUA_4G00200)"/>
    <property type="match status" value="1"/>
</dbReference>
<dbReference type="EMBL" id="JAANBB010000001">
    <property type="protein sequence ID" value="KAF7558107.1"/>
    <property type="molecule type" value="Genomic_DNA"/>
</dbReference>
<protein>
    <recommendedName>
        <fullName evidence="1">F-box domain-containing protein</fullName>
    </recommendedName>
</protein>
<reference evidence="2" key="1">
    <citation type="submission" date="2020-03" db="EMBL/GenBank/DDBJ databases">
        <title>Draft Genome Sequence of Cylindrodendrum hubeiense.</title>
        <authorList>
            <person name="Buettner E."/>
            <person name="Kellner H."/>
        </authorList>
    </citation>
    <scope>NUCLEOTIDE SEQUENCE</scope>
    <source>
        <strain evidence="2">IHI 201604</strain>
    </source>
</reference>
<dbReference type="Proteomes" id="UP000722485">
    <property type="component" value="Unassembled WGS sequence"/>
</dbReference>